<reference evidence="4" key="2">
    <citation type="submission" date="2023-01" db="EMBL/GenBank/DDBJ databases">
        <title>Draft genome sequence of Sulfitobacter pacificus strain NBRC 109915.</title>
        <authorList>
            <person name="Sun Q."/>
            <person name="Mori K."/>
        </authorList>
    </citation>
    <scope>NUCLEOTIDE SEQUENCE</scope>
    <source>
        <strain evidence="4">NBRC 109915</strain>
    </source>
</reference>
<keyword evidence="2" id="KW-0812">Transmembrane</keyword>
<dbReference type="Pfam" id="PF01551">
    <property type="entry name" value="Peptidase_M23"/>
    <property type="match status" value="1"/>
</dbReference>
<dbReference type="SUPFAM" id="SSF51261">
    <property type="entry name" value="Duplicated hybrid motif"/>
    <property type="match status" value="1"/>
</dbReference>
<evidence type="ECO:0000313" key="4">
    <source>
        <dbReference type="EMBL" id="GLQ29428.1"/>
    </source>
</evidence>
<keyword evidence="2" id="KW-1133">Transmembrane helix</keyword>
<feature type="transmembrane region" description="Helical" evidence="2">
    <location>
        <begin position="24"/>
        <end position="45"/>
    </location>
</feature>
<reference evidence="4" key="1">
    <citation type="journal article" date="2014" name="Int. J. Syst. Evol. Microbiol.">
        <title>Complete genome of a new Firmicutes species belonging to the dominant human colonic microbiota ('Ruminococcus bicirculans') reveals two chromosomes and a selective capacity to utilize plant glucans.</title>
        <authorList>
            <consortium name="NISC Comparative Sequencing Program"/>
            <person name="Wegmann U."/>
            <person name="Louis P."/>
            <person name="Goesmann A."/>
            <person name="Henrissat B."/>
            <person name="Duncan S.H."/>
            <person name="Flint H.J."/>
        </authorList>
    </citation>
    <scope>NUCLEOTIDE SEQUENCE</scope>
    <source>
        <strain evidence="4">NBRC 109915</strain>
    </source>
</reference>
<dbReference type="Gene3D" id="1.10.530.10">
    <property type="match status" value="1"/>
</dbReference>
<protein>
    <submittedName>
        <fullName evidence="4">Peptidase M23</fullName>
    </submittedName>
</protein>
<dbReference type="PANTHER" id="PTHR21666:SF270">
    <property type="entry name" value="MUREIN HYDROLASE ACTIVATOR ENVC"/>
    <property type="match status" value="1"/>
</dbReference>
<dbReference type="CDD" id="cd12797">
    <property type="entry name" value="M23_peptidase"/>
    <property type="match status" value="1"/>
</dbReference>
<evidence type="ECO:0000313" key="5">
    <source>
        <dbReference type="Proteomes" id="UP001161388"/>
    </source>
</evidence>
<accession>A0ABQ5VQD7</accession>
<dbReference type="InterPro" id="IPR011055">
    <property type="entry name" value="Dup_hybrid_motif"/>
</dbReference>
<feature type="domain" description="M23ase beta-sheet core" evidence="3">
    <location>
        <begin position="485"/>
        <end position="581"/>
    </location>
</feature>
<sequence>MPFDVDPRFQTTARHAKIRRRRRWGLRAGAGVLALGVLAGLIWGITGWGADEGREGPDPTEQAQNPEDEDETFSLVQSSETAQASINVERLNSFIDLRRDPMILHFAGSESDLSKRLPAPASFAQGRLSRGGPDAVLALKDSLFVAERRLITTLPSSRDDFALFKAQRSQGFRATTDRSAAAPVAQGKLVAVKEDSSWGSLVGSEENGADPAAAPAVYVETQIENTTSTAVTLRESQRRVLYEDEVIVLQAGRNLSDVLVSGGLAANEAANAARAAEQKLTLPTPLPAGSVVALRLRPDALAGRLMLMSVYGPGGYLASLAQVGAGRFEPAADPWIDADLLSRSGKVRQQAGKPGEVRLLDALYSAAIRNGMSTGMVGELIVLMSQRFDLDRFVADGDELVVLRAADPGPLGRGLGEVLYVGIHGPTQTMRCYLLPSGDDFSCFDFDAPSQGGAGLGGGFLVPVDGVKTSGFGPRHHPILNQVRNHNGVDWAAPTGTPVLAVAAGRVTRIGDGGGYGNVIYLDHGGGVETRYAHLNAFAKALKKGKMVAAGQVIGFVGTTGRSTGPHLHFELHANGTPVDPLTYGGSGDGQATQAVDALVNQIIRVESAGVATAKNPLSTATGLGQFIQSTWLRMMRDYRPDLVRKMNRAQLLALRTDPALSRDMVRNLARENEAFLRTRGHQITAGRLYLAHFLGPAGAHMALRADADASVLSVMGAQVVNANPFLRGKSIADLRAWSDRKMRQRGKGPAAPPPVRRIPPEVIAYRAAVDAMLVEL</sequence>
<keyword evidence="5" id="KW-1185">Reference proteome</keyword>
<name>A0ABQ5VQD7_9RHOB</name>
<dbReference type="EMBL" id="BSNL01000024">
    <property type="protein sequence ID" value="GLQ29428.1"/>
    <property type="molecule type" value="Genomic_DNA"/>
</dbReference>
<dbReference type="InterPro" id="IPR016047">
    <property type="entry name" value="M23ase_b-sheet_dom"/>
</dbReference>
<dbReference type="Proteomes" id="UP001161388">
    <property type="component" value="Unassembled WGS sequence"/>
</dbReference>
<organism evidence="4 5">
    <name type="scientific">Sulfitobacter pacificus</name>
    <dbReference type="NCBI Taxonomy" id="1499314"/>
    <lineage>
        <taxon>Bacteria</taxon>
        <taxon>Pseudomonadati</taxon>
        <taxon>Pseudomonadota</taxon>
        <taxon>Alphaproteobacteria</taxon>
        <taxon>Rhodobacterales</taxon>
        <taxon>Roseobacteraceae</taxon>
        <taxon>Sulfitobacter</taxon>
    </lineage>
</organism>
<dbReference type="PANTHER" id="PTHR21666">
    <property type="entry name" value="PEPTIDASE-RELATED"/>
    <property type="match status" value="1"/>
</dbReference>
<evidence type="ECO:0000256" key="1">
    <source>
        <dbReference type="SAM" id="MobiDB-lite"/>
    </source>
</evidence>
<gene>
    <name evidence="4" type="ORF">GCM10007927_42320</name>
</gene>
<dbReference type="RefSeq" id="WP_284376831.1">
    <property type="nucleotide sequence ID" value="NZ_BSNL01000024.1"/>
</dbReference>
<comment type="caution">
    <text evidence="4">The sequence shown here is derived from an EMBL/GenBank/DDBJ whole genome shotgun (WGS) entry which is preliminary data.</text>
</comment>
<feature type="region of interest" description="Disordered" evidence="1">
    <location>
        <begin position="50"/>
        <end position="70"/>
    </location>
</feature>
<dbReference type="InterPro" id="IPR050570">
    <property type="entry name" value="Cell_wall_metabolism_enzyme"/>
</dbReference>
<keyword evidence="2" id="KW-0472">Membrane</keyword>
<dbReference type="Gene3D" id="2.70.70.10">
    <property type="entry name" value="Glucose Permease (Domain IIA)"/>
    <property type="match status" value="1"/>
</dbReference>
<evidence type="ECO:0000256" key="2">
    <source>
        <dbReference type="SAM" id="Phobius"/>
    </source>
</evidence>
<proteinExistence type="predicted"/>
<evidence type="ECO:0000259" key="3">
    <source>
        <dbReference type="Pfam" id="PF01551"/>
    </source>
</evidence>